<dbReference type="Pfam" id="PF02687">
    <property type="entry name" value="FtsX"/>
    <property type="match status" value="1"/>
</dbReference>
<keyword evidence="2" id="KW-1003">Cell membrane</keyword>
<evidence type="ECO:0000256" key="4">
    <source>
        <dbReference type="ARBA" id="ARBA00022989"/>
    </source>
</evidence>
<evidence type="ECO:0000313" key="9">
    <source>
        <dbReference type="EMBL" id="UWZ81483.1"/>
    </source>
</evidence>
<keyword evidence="3 6" id="KW-0812">Transmembrane</keyword>
<proteinExistence type="predicted"/>
<evidence type="ECO:0000259" key="8">
    <source>
        <dbReference type="Pfam" id="PF12704"/>
    </source>
</evidence>
<feature type="transmembrane region" description="Helical" evidence="6">
    <location>
        <begin position="336"/>
        <end position="369"/>
    </location>
</feature>
<evidence type="ECO:0000256" key="1">
    <source>
        <dbReference type="ARBA" id="ARBA00004651"/>
    </source>
</evidence>
<sequence length="421" mass="44749">MIPAWHLSWRSLLNRRLTVALTVIAVSLSVALLLGVERLRSDARAGFAQTIAGTDLVVGARSGPVQLLLYTVFHIGNPTNNISWQSIEKIAAHPQVDWLVPISLGDSHRGFRVVGTSDAYFEHYRYGRNRALAFAQGGPFNEVFDAVIGAEVAARFGYELGEEIILSHGAGAGVSFAAHDDKPFTLVGVLARTGTPVDRSVLVSLEGIEAIHLGWQGGAPIPGLSIAPEQVHRFDLSPKSVTAALVGLKSRTAIFQVQRFVNTYRDEPLLAVLPGATLQELWGLIGVAEKALLAVSALVVLVGLAGLTAVIMASLGERRRELAILRSLGAGPRHIFMLLALEGLVLSLLGCLGGLALLYGGIALVGPWLEAHYGLLLSLGLPSPSEWRLLGAVVGAALLASLVPAVRAYRYSLADGMTLRI</sequence>
<gene>
    <name evidence="9" type="ORF">L9S41_08825</name>
</gene>
<evidence type="ECO:0000256" key="2">
    <source>
        <dbReference type="ARBA" id="ARBA00022475"/>
    </source>
</evidence>
<accession>A0ABY5ZQW0</accession>
<feature type="domain" description="MacB-like periplasmic core" evidence="8">
    <location>
        <begin position="20"/>
        <end position="209"/>
    </location>
</feature>
<feature type="domain" description="ABC3 transporter permease C-terminal" evidence="7">
    <location>
        <begin position="294"/>
        <end position="412"/>
    </location>
</feature>
<feature type="transmembrane region" description="Helical" evidence="6">
    <location>
        <begin position="291"/>
        <end position="315"/>
    </location>
</feature>
<evidence type="ECO:0000256" key="6">
    <source>
        <dbReference type="SAM" id="Phobius"/>
    </source>
</evidence>
<evidence type="ECO:0000259" key="7">
    <source>
        <dbReference type="Pfam" id="PF02687"/>
    </source>
</evidence>
<dbReference type="Proteomes" id="UP001060414">
    <property type="component" value="Chromosome"/>
</dbReference>
<evidence type="ECO:0000313" key="10">
    <source>
        <dbReference type="Proteomes" id="UP001060414"/>
    </source>
</evidence>
<dbReference type="InterPro" id="IPR051125">
    <property type="entry name" value="ABC-4/HrtB_transporter"/>
</dbReference>
<dbReference type="Pfam" id="PF12704">
    <property type="entry name" value="MacB_PCD"/>
    <property type="match status" value="1"/>
</dbReference>
<keyword evidence="5 6" id="KW-0472">Membrane</keyword>
<name>A0ABY5ZQW0_9BACT</name>
<dbReference type="PANTHER" id="PTHR43738">
    <property type="entry name" value="ABC TRANSPORTER, MEMBRANE PROTEIN"/>
    <property type="match status" value="1"/>
</dbReference>
<comment type="subcellular location">
    <subcellularLocation>
        <location evidence="1">Cell membrane</location>
        <topology evidence="1">Multi-pass membrane protein</topology>
    </subcellularLocation>
</comment>
<evidence type="ECO:0000256" key="3">
    <source>
        <dbReference type="ARBA" id="ARBA00022692"/>
    </source>
</evidence>
<dbReference type="PANTHER" id="PTHR43738:SF2">
    <property type="entry name" value="ABC TRANSPORTER PERMEASE"/>
    <property type="match status" value="1"/>
</dbReference>
<keyword evidence="4 6" id="KW-1133">Transmembrane helix</keyword>
<dbReference type="InterPro" id="IPR025857">
    <property type="entry name" value="MacB_PCD"/>
</dbReference>
<feature type="transmembrane region" description="Helical" evidence="6">
    <location>
        <begin position="17"/>
        <end position="36"/>
    </location>
</feature>
<dbReference type="InterPro" id="IPR003838">
    <property type="entry name" value="ABC3_permease_C"/>
</dbReference>
<protein>
    <submittedName>
        <fullName evidence="9">ABC transporter permease</fullName>
    </submittedName>
</protein>
<reference evidence="9" key="1">
    <citation type="journal article" date="2022" name="Environ. Microbiol.">
        <title>Geoalkalibacter halelectricus SAP #1 sp. nov. possessing extracellular electron transfer and mineral#reducing capabilities from a haloalkaline environment.</title>
        <authorList>
            <person name="Yadav S."/>
            <person name="Singh R."/>
            <person name="Sundharam S.S."/>
            <person name="Chaudhary S."/>
            <person name="Krishnamurthi S."/>
            <person name="Patil S.A."/>
        </authorList>
    </citation>
    <scope>NUCLEOTIDE SEQUENCE</scope>
    <source>
        <strain evidence="9">SAP-1</strain>
    </source>
</reference>
<organism evidence="9 10">
    <name type="scientific">Geoalkalibacter halelectricus</name>
    <dbReference type="NCBI Taxonomy" id="2847045"/>
    <lineage>
        <taxon>Bacteria</taxon>
        <taxon>Pseudomonadati</taxon>
        <taxon>Thermodesulfobacteriota</taxon>
        <taxon>Desulfuromonadia</taxon>
        <taxon>Desulfuromonadales</taxon>
        <taxon>Geoalkalibacteraceae</taxon>
        <taxon>Geoalkalibacter</taxon>
    </lineage>
</organism>
<evidence type="ECO:0000256" key="5">
    <source>
        <dbReference type="ARBA" id="ARBA00023136"/>
    </source>
</evidence>
<feature type="transmembrane region" description="Helical" evidence="6">
    <location>
        <begin position="389"/>
        <end position="409"/>
    </location>
</feature>
<dbReference type="RefSeq" id="WP_260749858.1">
    <property type="nucleotide sequence ID" value="NZ_CP092109.1"/>
</dbReference>
<keyword evidence="10" id="KW-1185">Reference proteome</keyword>
<dbReference type="EMBL" id="CP092109">
    <property type="protein sequence ID" value="UWZ81483.1"/>
    <property type="molecule type" value="Genomic_DNA"/>
</dbReference>